<evidence type="ECO:0000256" key="1">
    <source>
        <dbReference type="ARBA" id="ARBA00000077"/>
    </source>
</evidence>
<evidence type="ECO:0000256" key="9">
    <source>
        <dbReference type="ARBA" id="ARBA00022759"/>
    </source>
</evidence>
<comment type="function">
    <text evidence="3 13">Endonuclease that specifically degrades the RNA of RNA-DNA hybrids.</text>
</comment>
<protein>
    <recommendedName>
        <fullName evidence="13">Ribonuclease</fullName>
        <ecNumber evidence="13">3.1.26.4</ecNumber>
    </recommendedName>
</protein>
<comment type="subcellular location">
    <subcellularLocation>
        <location evidence="4">Cytoplasm</location>
    </subcellularLocation>
</comment>
<evidence type="ECO:0000256" key="7">
    <source>
        <dbReference type="ARBA" id="ARBA00022722"/>
    </source>
</evidence>
<dbReference type="SUPFAM" id="SSF53098">
    <property type="entry name" value="Ribonuclease H-like"/>
    <property type="match status" value="1"/>
</dbReference>
<keyword evidence="9 12" id="KW-0255">Endonuclease</keyword>
<feature type="binding site" evidence="12">
    <location>
        <position position="27"/>
    </location>
    <ligand>
        <name>a divalent metal cation</name>
        <dbReference type="ChEBI" id="CHEBI:60240"/>
    </ligand>
</feature>
<dbReference type="CDD" id="cd07182">
    <property type="entry name" value="RNase_HII_bacteria_HII_like"/>
    <property type="match status" value="1"/>
</dbReference>
<dbReference type="PANTHER" id="PTHR10954:SF18">
    <property type="entry name" value="RIBONUCLEASE HII"/>
    <property type="match status" value="1"/>
</dbReference>
<comment type="cofactor">
    <cofactor evidence="12">
        <name>Mn(2+)</name>
        <dbReference type="ChEBI" id="CHEBI:29035"/>
    </cofactor>
    <cofactor evidence="12">
        <name>Mg(2+)</name>
        <dbReference type="ChEBI" id="CHEBI:18420"/>
    </cofactor>
    <text evidence="12">Manganese or magnesium. Binds 1 divalent metal ion per monomer in the absence of substrate. May bind a second metal ion after substrate binding.</text>
</comment>
<evidence type="ECO:0000256" key="6">
    <source>
        <dbReference type="ARBA" id="ARBA00022490"/>
    </source>
</evidence>
<dbReference type="Pfam" id="PF01351">
    <property type="entry name" value="RNase_HII"/>
    <property type="match status" value="1"/>
</dbReference>
<keyword evidence="16" id="KW-1185">Reference proteome</keyword>
<dbReference type="RefSeq" id="WP_284252977.1">
    <property type="nucleotide sequence ID" value="NZ_BAAAQO010000003.1"/>
</dbReference>
<dbReference type="InterPro" id="IPR024567">
    <property type="entry name" value="RNase_HII/HIII_dom"/>
</dbReference>
<dbReference type="PANTHER" id="PTHR10954">
    <property type="entry name" value="RIBONUCLEASE H2 SUBUNIT A"/>
    <property type="match status" value="1"/>
</dbReference>
<feature type="binding site" evidence="12">
    <location>
        <position position="26"/>
    </location>
    <ligand>
        <name>a divalent metal cation</name>
        <dbReference type="ChEBI" id="CHEBI:60240"/>
    </ligand>
</feature>
<evidence type="ECO:0000256" key="10">
    <source>
        <dbReference type="ARBA" id="ARBA00022801"/>
    </source>
</evidence>
<gene>
    <name evidence="15" type="primary">rnhB</name>
    <name evidence="15" type="ORF">GCM10025881_07800</name>
</gene>
<feature type="binding site" evidence="12">
    <location>
        <position position="125"/>
    </location>
    <ligand>
        <name>a divalent metal cation</name>
        <dbReference type="ChEBI" id="CHEBI:60240"/>
    </ligand>
</feature>
<keyword evidence="10 12" id="KW-0378">Hydrolase</keyword>
<evidence type="ECO:0000256" key="5">
    <source>
        <dbReference type="ARBA" id="ARBA00007383"/>
    </source>
</evidence>
<evidence type="ECO:0000256" key="4">
    <source>
        <dbReference type="ARBA" id="ARBA00004496"/>
    </source>
</evidence>
<keyword evidence="8 12" id="KW-0479">Metal-binding</keyword>
<name>A0ABQ6K039_9MICO</name>
<evidence type="ECO:0000256" key="2">
    <source>
        <dbReference type="ARBA" id="ARBA00001946"/>
    </source>
</evidence>
<keyword evidence="6" id="KW-0963">Cytoplasm</keyword>
<dbReference type="NCBIfam" id="NF000595">
    <property type="entry name" value="PRK00015.1-3"/>
    <property type="match status" value="1"/>
</dbReference>
<evidence type="ECO:0000256" key="13">
    <source>
        <dbReference type="RuleBase" id="RU003515"/>
    </source>
</evidence>
<organism evidence="15 16">
    <name type="scientific">Pseudolysinimonas kribbensis</name>
    <dbReference type="NCBI Taxonomy" id="433641"/>
    <lineage>
        <taxon>Bacteria</taxon>
        <taxon>Bacillati</taxon>
        <taxon>Actinomycetota</taxon>
        <taxon>Actinomycetes</taxon>
        <taxon>Micrococcales</taxon>
        <taxon>Microbacteriaceae</taxon>
        <taxon>Pseudolysinimonas</taxon>
    </lineage>
</organism>
<comment type="cofactor">
    <cofactor evidence="2">
        <name>Mg(2+)</name>
        <dbReference type="ChEBI" id="CHEBI:18420"/>
    </cofactor>
</comment>
<dbReference type="InterPro" id="IPR001352">
    <property type="entry name" value="RNase_HII/HIII"/>
</dbReference>
<evidence type="ECO:0000256" key="11">
    <source>
        <dbReference type="ARBA" id="ARBA00023211"/>
    </source>
</evidence>
<comment type="catalytic activity">
    <reaction evidence="1 12 13">
        <text>Endonucleolytic cleavage to 5'-phosphomonoester.</text>
        <dbReference type="EC" id="3.1.26.4"/>
    </reaction>
</comment>
<dbReference type="EMBL" id="BSVB01000001">
    <property type="protein sequence ID" value="GMA93956.1"/>
    <property type="molecule type" value="Genomic_DNA"/>
</dbReference>
<accession>A0ABQ6K039</accession>
<sequence>MTVADPTLRLERRLLREGASMVIGVDEVGRGAIAGPVGVGLSVFDGHGRRIPEGLRDSKMLPEPTRERLHPIVQTWSTAHAVGLASNDEIEEVGIIVALGIAAMRAFAGLLAGGLVMQDAVILLDGSHDWLSPVLDRAEPIARGAAVFGGARPPVTMRVKADRDCAVVAAASVLAKVHRDRVMIAADGTHPGYGWTGNKGYASAEHYAAIDRLGPTPLHRVSWLRTPSLLDGLLA</sequence>
<comment type="similarity">
    <text evidence="5 13">Belongs to the RNase HII family.</text>
</comment>
<dbReference type="InterPro" id="IPR036397">
    <property type="entry name" value="RNaseH_sf"/>
</dbReference>
<dbReference type="InterPro" id="IPR012337">
    <property type="entry name" value="RNaseH-like_sf"/>
</dbReference>
<dbReference type="EC" id="3.1.26.4" evidence="13"/>
<feature type="domain" description="RNase H type-2" evidence="14">
    <location>
        <begin position="20"/>
        <end position="235"/>
    </location>
</feature>
<evidence type="ECO:0000259" key="14">
    <source>
        <dbReference type="PROSITE" id="PS51975"/>
    </source>
</evidence>
<keyword evidence="7 12" id="KW-0540">Nuclease</keyword>
<reference evidence="16" key="1">
    <citation type="journal article" date="2019" name="Int. J. Syst. Evol. Microbiol.">
        <title>The Global Catalogue of Microorganisms (GCM) 10K type strain sequencing project: providing services to taxonomists for standard genome sequencing and annotation.</title>
        <authorList>
            <consortium name="The Broad Institute Genomics Platform"/>
            <consortium name="The Broad Institute Genome Sequencing Center for Infectious Disease"/>
            <person name="Wu L."/>
            <person name="Ma J."/>
        </authorList>
    </citation>
    <scope>NUCLEOTIDE SEQUENCE [LARGE SCALE GENOMIC DNA]</scope>
    <source>
        <strain evidence="16">NBRC 108894</strain>
    </source>
</reference>
<proteinExistence type="inferred from homology"/>
<evidence type="ECO:0000256" key="12">
    <source>
        <dbReference type="PROSITE-ProRule" id="PRU01319"/>
    </source>
</evidence>
<evidence type="ECO:0000313" key="16">
    <source>
        <dbReference type="Proteomes" id="UP001157034"/>
    </source>
</evidence>
<keyword evidence="11" id="KW-0464">Manganese</keyword>
<dbReference type="PROSITE" id="PS51975">
    <property type="entry name" value="RNASE_H_2"/>
    <property type="match status" value="1"/>
</dbReference>
<dbReference type="Proteomes" id="UP001157034">
    <property type="component" value="Unassembled WGS sequence"/>
</dbReference>
<evidence type="ECO:0000256" key="8">
    <source>
        <dbReference type="ARBA" id="ARBA00022723"/>
    </source>
</evidence>
<comment type="caution">
    <text evidence="15">The sequence shown here is derived from an EMBL/GenBank/DDBJ whole genome shotgun (WGS) entry which is preliminary data.</text>
</comment>
<evidence type="ECO:0000313" key="15">
    <source>
        <dbReference type="EMBL" id="GMA93956.1"/>
    </source>
</evidence>
<dbReference type="InterPro" id="IPR022898">
    <property type="entry name" value="RNase_HII"/>
</dbReference>
<dbReference type="Gene3D" id="3.30.420.10">
    <property type="entry name" value="Ribonuclease H-like superfamily/Ribonuclease H"/>
    <property type="match status" value="1"/>
</dbReference>
<evidence type="ECO:0000256" key="3">
    <source>
        <dbReference type="ARBA" id="ARBA00004065"/>
    </source>
</evidence>